<dbReference type="Pfam" id="PF02223">
    <property type="entry name" value="Thymidylate_kin"/>
    <property type="match status" value="1"/>
</dbReference>
<evidence type="ECO:0000313" key="11">
    <source>
        <dbReference type="Proteomes" id="UP000183144"/>
    </source>
</evidence>
<dbReference type="PANTHER" id="PTHR10344">
    <property type="entry name" value="THYMIDYLATE KINASE"/>
    <property type="match status" value="1"/>
</dbReference>
<dbReference type="InterPro" id="IPR039430">
    <property type="entry name" value="Thymidylate_kin-like_dom"/>
</dbReference>
<evidence type="ECO:0000256" key="5">
    <source>
        <dbReference type="ARBA" id="ARBA00022777"/>
    </source>
</evidence>
<dbReference type="STRING" id="1805034.AUJ59_02510"/>
<keyword evidence="5 8" id="KW-0418">Kinase</keyword>
<feature type="binding site" evidence="8">
    <location>
        <begin position="10"/>
        <end position="17"/>
    </location>
    <ligand>
        <name>ATP</name>
        <dbReference type="ChEBI" id="CHEBI:30616"/>
    </ligand>
</feature>
<dbReference type="GO" id="GO:0005524">
    <property type="term" value="F:ATP binding"/>
    <property type="evidence" value="ECO:0007669"/>
    <property type="project" value="UniProtKB-UniRule"/>
</dbReference>
<evidence type="ECO:0000256" key="3">
    <source>
        <dbReference type="ARBA" id="ARBA00022727"/>
    </source>
</evidence>
<dbReference type="EMBL" id="MNUI01000043">
    <property type="protein sequence ID" value="OIN89106.1"/>
    <property type="molecule type" value="Genomic_DNA"/>
</dbReference>
<evidence type="ECO:0000256" key="4">
    <source>
        <dbReference type="ARBA" id="ARBA00022741"/>
    </source>
</evidence>
<evidence type="ECO:0000256" key="8">
    <source>
        <dbReference type="HAMAP-Rule" id="MF_00165"/>
    </source>
</evidence>
<comment type="function">
    <text evidence="8">Phosphorylation of dTMP to form dTDP in both de novo and salvage pathways of dTTP synthesis.</text>
</comment>
<evidence type="ECO:0000259" key="9">
    <source>
        <dbReference type="Pfam" id="PF02223"/>
    </source>
</evidence>
<dbReference type="NCBIfam" id="TIGR00041">
    <property type="entry name" value="DTMP_kinase"/>
    <property type="match status" value="1"/>
</dbReference>
<dbReference type="SUPFAM" id="SSF52540">
    <property type="entry name" value="P-loop containing nucleoside triphosphate hydrolases"/>
    <property type="match status" value="1"/>
</dbReference>
<keyword evidence="3 8" id="KW-0545">Nucleotide biosynthesis</keyword>
<dbReference type="AlphaFoldDB" id="A0A1J4RRW1"/>
<name>A0A1J4RRW1_9BACT</name>
<protein>
    <recommendedName>
        <fullName evidence="8">Thymidylate kinase</fullName>
        <ecNumber evidence="8">2.7.4.9</ecNumber>
    </recommendedName>
    <alternativeName>
        <fullName evidence="8">dTMP kinase</fullName>
    </alternativeName>
</protein>
<feature type="domain" description="Thymidylate kinase-like" evidence="9">
    <location>
        <begin position="8"/>
        <end position="179"/>
    </location>
</feature>
<dbReference type="GO" id="GO:0005737">
    <property type="term" value="C:cytoplasm"/>
    <property type="evidence" value="ECO:0007669"/>
    <property type="project" value="TreeGrafter"/>
</dbReference>
<evidence type="ECO:0000256" key="6">
    <source>
        <dbReference type="ARBA" id="ARBA00022840"/>
    </source>
</evidence>
<evidence type="ECO:0000256" key="2">
    <source>
        <dbReference type="ARBA" id="ARBA00022679"/>
    </source>
</evidence>
<accession>A0A1J4RRW1</accession>
<evidence type="ECO:0000313" key="10">
    <source>
        <dbReference type="EMBL" id="OIN89106.1"/>
    </source>
</evidence>
<evidence type="ECO:0000256" key="1">
    <source>
        <dbReference type="ARBA" id="ARBA00009776"/>
    </source>
</evidence>
<keyword evidence="4 8" id="KW-0547">Nucleotide-binding</keyword>
<dbReference type="InterPro" id="IPR018094">
    <property type="entry name" value="Thymidylate_kinase"/>
</dbReference>
<comment type="caution">
    <text evidence="10">The sequence shown here is derived from an EMBL/GenBank/DDBJ whole genome shotgun (WGS) entry which is preliminary data.</text>
</comment>
<dbReference type="GO" id="GO:0006227">
    <property type="term" value="P:dUDP biosynthetic process"/>
    <property type="evidence" value="ECO:0007669"/>
    <property type="project" value="TreeGrafter"/>
</dbReference>
<dbReference type="InterPro" id="IPR027417">
    <property type="entry name" value="P-loop_NTPase"/>
</dbReference>
<keyword evidence="2 8" id="KW-0808">Transferase</keyword>
<dbReference type="GO" id="GO:0006235">
    <property type="term" value="P:dTTP biosynthetic process"/>
    <property type="evidence" value="ECO:0007669"/>
    <property type="project" value="UniProtKB-UniRule"/>
</dbReference>
<dbReference type="Proteomes" id="UP000183144">
    <property type="component" value="Unassembled WGS sequence"/>
</dbReference>
<proteinExistence type="inferred from homology"/>
<comment type="similarity">
    <text evidence="1 8">Belongs to the thymidylate kinase family.</text>
</comment>
<dbReference type="Gene3D" id="3.40.50.300">
    <property type="entry name" value="P-loop containing nucleotide triphosphate hydrolases"/>
    <property type="match status" value="1"/>
</dbReference>
<dbReference type="PANTHER" id="PTHR10344:SF4">
    <property type="entry name" value="UMP-CMP KINASE 2, MITOCHONDRIAL"/>
    <property type="match status" value="1"/>
</dbReference>
<keyword evidence="6 8" id="KW-0067">ATP-binding</keyword>
<sequence>MAGKLIVFEGIDGSGKSTQVKLFPADKKLSFPRYDTLVGKLIRFIYFHNLFNRLSPYVTTFLFAFDRWLAKPIIIGWLKQGKTIVLDRYTYSSLAHQGSKQKNLINWIYWLEFKMFRLPQPDKVIYLKIDPVVAQKLMKARRKDMAEADLAYQQATARLYEFLAKKFNFTVINCLDSKNRLLSKDDVRRKIKSAIG</sequence>
<reference evidence="10 11" key="1">
    <citation type="journal article" date="2016" name="Environ. Microbiol.">
        <title>Genomic resolution of a cold subsurface aquifer community provides metabolic insights for novel microbes adapted to high CO concentrations.</title>
        <authorList>
            <person name="Probst A.J."/>
            <person name="Castelle C.J."/>
            <person name="Singh A."/>
            <person name="Brown C.T."/>
            <person name="Anantharaman K."/>
            <person name="Sharon I."/>
            <person name="Hug L.A."/>
            <person name="Burstein D."/>
            <person name="Emerson J.B."/>
            <person name="Thomas B.C."/>
            <person name="Banfield J.F."/>
        </authorList>
    </citation>
    <scope>NUCLEOTIDE SEQUENCE [LARGE SCALE GENOMIC DNA]</scope>
    <source>
        <strain evidence="10">CG1_02_47_37</strain>
    </source>
</reference>
<dbReference type="GO" id="GO:0006233">
    <property type="term" value="P:dTDP biosynthetic process"/>
    <property type="evidence" value="ECO:0007669"/>
    <property type="project" value="InterPro"/>
</dbReference>
<dbReference type="CDD" id="cd01672">
    <property type="entry name" value="TMPK"/>
    <property type="match status" value="1"/>
</dbReference>
<comment type="catalytic activity">
    <reaction evidence="7 8">
        <text>dTMP + ATP = dTDP + ADP</text>
        <dbReference type="Rhea" id="RHEA:13517"/>
        <dbReference type="ChEBI" id="CHEBI:30616"/>
        <dbReference type="ChEBI" id="CHEBI:58369"/>
        <dbReference type="ChEBI" id="CHEBI:63528"/>
        <dbReference type="ChEBI" id="CHEBI:456216"/>
        <dbReference type="EC" id="2.7.4.9"/>
    </reaction>
</comment>
<dbReference type="HAMAP" id="MF_00165">
    <property type="entry name" value="Thymidylate_kinase"/>
    <property type="match status" value="1"/>
</dbReference>
<dbReference type="EC" id="2.7.4.9" evidence="8"/>
<dbReference type="GO" id="GO:0004798">
    <property type="term" value="F:dTMP kinase activity"/>
    <property type="evidence" value="ECO:0007669"/>
    <property type="project" value="UniProtKB-UniRule"/>
</dbReference>
<evidence type="ECO:0000256" key="7">
    <source>
        <dbReference type="ARBA" id="ARBA00048743"/>
    </source>
</evidence>
<gene>
    <name evidence="8" type="primary">tmk</name>
    <name evidence="10" type="ORF">AUJ59_02510</name>
</gene>
<organism evidence="10 11">
    <name type="scientific">Candidatus Beckwithbacteria bacterium CG1_02_47_37</name>
    <dbReference type="NCBI Taxonomy" id="1805034"/>
    <lineage>
        <taxon>Bacteria</taxon>
        <taxon>Candidatus Beckwithiibacteriota</taxon>
    </lineage>
</organism>